<dbReference type="Proteomes" id="UP000321204">
    <property type="component" value="Chromosome"/>
</dbReference>
<protein>
    <recommendedName>
        <fullName evidence="3">Type IV toxin-antitoxin system AbiEi family antitoxin domain-containing protein</fullName>
    </recommendedName>
</protein>
<proteinExistence type="predicted"/>
<organism evidence="1 2">
    <name type="scientific">Flavisolibacter ginsenosidimutans</name>
    <dbReference type="NCBI Taxonomy" id="661481"/>
    <lineage>
        <taxon>Bacteria</taxon>
        <taxon>Pseudomonadati</taxon>
        <taxon>Bacteroidota</taxon>
        <taxon>Chitinophagia</taxon>
        <taxon>Chitinophagales</taxon>
        <taxon>Chitinophagaceae</taxon>
        <taxon>Flavisolibacter</taxon>
    </lineage>
</organism>
<dbReference type="AlphaFoldDB" id="A0A5B8UFS6"/>
<reference evidence="1 2" key="1">
    <citation type="journal article" date="2015" name="Int. J. Syst. Evol. Microbiol.">
        <title>Flavisolibacter ginsenosidimutans sp. nov., with ginsenoside-converting activity isolated from soil used for cultivating ginseng.</title>
        <authorList>
            <person name="Zhao Y."/>
            <person name="Liu Q."/>
            <person name="Kang M.S."/>
            <person name="Jin F."/>
            <person name="Yu H."/>
            <person name="Im W.T."/>
        </authorList>
    </citation>
    <scope>NUCLEOTIDE SEQUENCE [LARGE SCALE GENOMIC DNA]</scope>
    <source>
        <strain evidence="1 2">Gsoil 636</strain>
    </source>
</reference>
<accession>A0A5B8UFS6</accession>
<dbReference type="KEGG" id="fgg:FSB75_04910"/>
<evidence type="ECO:0008006" key="3">
    <source>
        <dbReference type="Google" id="ProtNLM"/>
    </source>
</evidence>
<sequence>MAQTEQIREKLRPGKVYRREDLEQYSSSVDRDLSNLVQEGALRKAARGVYYVPRKTAFGQAPPEDKELVRGFLKDNRFLLTSPNAYNSLGVGTTQLYNQPVVYNHKRHGTFKLGNRSYSFRVKPHFPKQVTEEFLLVDLVNNLAQLAENGEEVLARAADKAKEMDGPKLRAAVRQYGNVRTQKLFSSFLQNTP</sequence>
<evidence type="ECO:0000313" key="1">
    <source>
        <dbReference type="EMBL" id="QEC55272.1"/>
    </source>
</evidence>
<gene>
    <name evidence="1" type="ORF">FSB75_04910</name>
</gene>
<dbReference type="OrthoDB" id="9798200at2"/>
<dbReference type="RefSeq" id="WP_146783639.1">
    <property type="nucleotide sequence ID" value="NZ_BAABIO010000006.1"/>
</dbReference>
<name>A0A5B8UFS6_9BACT</name>
<dbReference type="EMBL" id="CP042433">
    <property type="protein sequence ID" value="QEC55272.1"/>
    <property type="molecule type" value="Genomic_DNA"/>
</dbReference>
<evidence type="ECO:0000313" key="2">
    <source>
        <dbReference type="Proteomes" id="UP000321204"/>
    </source>
</evidence>
<keyword evidence="2" id="KW-1185">Reference proteome</keyword>